<dbReference type="EMBL" id="SHKO01000001">
    <property type="protein sequence ID" value="RZT98499.1"/>
    <property type="molecule type" value="Genomic_DNA"/>
</dbReference>
<dbReference type="RefSeq" id="WP_130303141.1">
    <property type="nucleotide sequence ID" value="NZ_SHKO01000001.1"/>
</dbReference>
<sequence>MDSLTAACARMLAAGDVLNALKLVALRDDPPALALRGVAMARLGDYMRARELLEQAARKFGAHEPLQRARCVVASAEVALAMRQLDRPLHALAAALATLQARKDHANALQARLIMARRFLLLGRLQDASATVCNIDTNGVPASLAAVAELVRAELALRSLHMERAHAALQRAQAAADQANIPALQAEVTAMQKILLRPAARLLTTHDDKALTLAEVADLFSSTALVVDGCRRGISIDGTWLPLSRRPILFALIRALASAWPGDVSRQSLIASVFRLHDPDESHRARLRVEMGRLRKLISPLAQIEATRNGYALVPLDNRSTVVLAPPIDSDAAALLALLADGAPWSTSALALALGASQRTVQRALADLQASSLVHAVGKSRVQRWVSSSLAGFTTILLLPSVLALK</sequence>
<gene>
    <name evidence="1" type="ORF">EV681_0277</name>
</gene>
<evidence type="ECO:0000313" key="2">
    <source>
        <dbReference type="Proteomes" id="UP000293398"/>
    </source>
</evidence>
<dbReference type="SUPFAM" id="SSF46785">
    <property type="entry name" value="Winged helix' DNA-binding domain"/>
    <property type="match status" value="1"/>
</dbReference>
<comment type="caution">
    <text evidence="1">The sequence shown here is derived from an EMBL/GenBank/DDBJ whole genome shotgun (WGS) entry which is preliminary data.</text>
</comment>
<keyword evidence="2" id="KW-1185">Reference proteome</keyword>
<dbReference type="InterPro" id="IPR036390">
    <property type="entry name" value="WH_DNA-bd_sf"/>
</dbReference>
<dbReference type="SUPFAM" id="SSF48452">
    <property type="entry name" value="TPR-like"/>
    <property type="match status" value="1"/>
</dbReference>
<evidence type="ECO:0008006" key="3">
    <source>
        <dbReference type="Google" id="ProtNLM"/>
    </source>
</evidence>
<dbReference type="Proteomes" id="UP000293398">
    <property type="component" value="Unassembled WGS sequence"/>
</dbReference>
<protein>
    <recommendedName>
        <fullName evidence="3">HTH domain-containing protein</fullName>
    </recommendedName>
</protein>
<reference evidence="1 2" key="1">
    <citation type="submission" date="2019-02" db="EMBL/GenBank/DDBJ databases">
        <title>Genomic Encyclopedia of Type Strains, Phase IV (KMG-IV): sequencing the most valuable type-strain genomes for metagenomic binning, comparative biology and taxonomic classification.</title>
        <authorList>
            <person name="Goeker M."/>
        </authorList>
    </citation>
    <scope>NUCLEOTIDE SEQUENCE [LARGE SCALE GENOMIC DNA]</scope>
    <source>
        <strain evidence="1 2">DSM 23814</strain>
    </source>
</reference>
<dbReference type="InterPro" id="IPR011990">
    <property type="entry name" value="TPR-like_helical_dom_sf"/>
</dbReference>
<accession>A0A4Q7VQ32</accession>
<evidence type="ECO:0000313" key="1">
    <source>
        <dbReference type="EMBL" id="RZT98499.1"/>
    </source>
</evidence>
<dbReference type="AlphaFoldDB" id="A0A4Q7VQ32"/>
<name>A0A4Q7VQ32_9BURK</name>
<dbReference type="OrthoDB" id="9812210at2"/>
<proteinExistence type="predicted"/>
<organism evidence="1 2">
    <name type="scientific">Advenella incenata</name>
    <dbReference type="NCBI Taxonomy" id="267800"/>
    <lineage>
        <taxon>Bacteria</taxon>
        <taxon>Pseudomonadati</taxon>
        <taxon>Pseudomonadota</taxon>
        <taxon>Betaproteobacteria</taxon>
        <taxon>Burkholderiales</taxon>
        <taxon>Alcaligenaceae</taxon>
    </lineage>
</organism>